<keyword evidence="3" id="KW-0732">Signal</keyword>
<dbReference type="PANTHER" id="PTHR15427:SF33">
    <property type="entry name" value="COLLAGEN IV NC1 DOMAIN-CONTAINING PROTEIN"/>
    <property type="match status" value="1"/>
</dbReference>
<dbReference type="RefSeq" id="YP_009119054.1">
    <property type="nucleotide sequence ID" value="NC_026440.1"/>
</dbReference>
<organism evidence="5 6">
    <name type="scientific">Pandoravirus inopinatum</name>
    <dbReference type="NCBI Taxonomy" id="1605721"/>
    <lineage>
        <taxon>Viruses</taxon>
        <taxon>Pandoravirus</taxon>
    </lineage>
</organism>
<sequence length="273" mass="28232">MQGPFCLHVVYKRRRPLRSTRQPKPQLFFFKRKKYLGARSSMSSSTVCHCADGRAPCAAFDPRQTSACLTVRVPGRTGPRGTSGAAGAPGPPGALGIVGPVGPPGPAGPMGVPGPEGPPGPQATPTVVAFRARGLPQVMPLDVTITVIFGIEEYDLENAGAANNYDPVTSTFTAPLDGIYQFDASVSSTHLAGTLNIRVALVSDSGAPPIERWFTLPSSIDTADNQGASLSGGFALAAGQTVHMEAMATGVSVSPFITGLTQSTFTGHLVAET</sequence>
<protein>
    <submittedName>
        <fullName evidence="5">Collagen triple helix repeat, C1q domain protein</fullName>
    </submittedName>
</protein>
<dbReference type="InterPro" id="IPR008160">
    <property type="entry name" value="Collagen"/>
</dbReference>
<comment type="subcellular location">
    <subcellularLocation>
        <location evidence="1">Secreted</location>
    </subcellularLocation>
</comment>
<keyword evidence="2" id="KW-0964">Secreted</keyword>
<evidence type="ECO:0000259" key="4">
    <source>
        <dbReference type="PROSITE" id="PS50871"/>
    </source>
</evidence>
<dbReference type="PROSITE" id="PS50871">
    <property type="entry name" value="C1Q"/>
    <property type="match status" value="1"/>
</dbReference>
<reference evidence="5 6" key="1">
    <citation type="journal article" date="2015" name="Parasitol. Res.">
        <title>Viruses in close associations with free-living amoebae.</title>
        <authorList>
            <person name="Scheid P."/>
        </authorList>
    </citation>
    <scope>NUCLEOTIDE SEQUENCE [LARGE SCALE GENOMIC DNA]</scope>
    <source>
        <strain evidence="5">KlaHel</strain>
    </source>
</reference>
<evidence type="ECO:0000313" key="5">
    <source>
        <dbReference type="EMBL" id="AJF96819.1"/>
    </source>
</evidence>
<dbReference type="SUPFAM" id="SSF49842">
    <property type="entry name" value="TNF-like"/>
    <property type="match status" value="1"/>
</dbReference>
<evidence type="ECO:0000256" key="2">
    <source>
        <dbReference type="ARBA" id="ARBA00022525"/>
    </source>
</evidence>
<dbReference type="InterPro" id="IPR050392">
    <property type="entry name" value="Collagen/C1q_domain"/>
</dbReference>
<feature type="domain" description="C1q" evidence="4">
    <location>
        <begin position="123"/>
        <end position="273"/>
    </location>
</feature>
<evidence type="ECO:0000256" key="1">
    <source>
        <dbReference type="ARBA" id="ARBA00004613"/>
    </source>
</evidence>
<dbReference type="SMART" id="SM00110">
    <property type="entry name" value="C1Q"/>
    <property type="match status" value="1"/>
</dbReference>
<dbReference type="KEGG" id="vg:23461736"/>
<accession>A0A0B5J054</accession>
<dbReference type="InterPro" id="IPR008983">
    <property type="entry name" value="Tumour_necrosis_fac-like_dom"/>
</dbReference>
<evidence type="ECO:0000313" key="6">
    <source>
        <dbReference type="Proteomes" id="UP000202511"/>
    </source>
</evidence>
<proteinExistence type="predicted"/>
<dbReference type="Gene3D" id="2.60.120.40">
    <property type="match status" value="1"/>
</dbReference>
<dbReference type="EMBL" id="KP136319">
    <property type="protein sequence ID" value="AJF96819.1"/>
    <property type="molecule type" value="Genomic_DNA"/>
</dbReference>
<name>A0A0B5J054_9VIRU</name>
<dbReference type="Pfam" id="PF00386">
    <property type="entry name" value="C1q"/>
    <property type="match status" value="1"/>
</dbReference>
<dbReference type="Proteomes" id="UP000202511">
    <property type="component" value="Segment"/>
</dbReference>
<dbReference type="InterPro" id="IPR001073">
    <property type="entry name" value="C1q_dom"/>
</dbReference>
<dbReference type="GeneID" id="23461736"/>
<dbReference type="Pfam" id="PF01391">
    <property type="entry name" value="Collagen"/>
    <property type="match status" value="1"/>
</dbReference>
<dbReference type="PANTHER" id="PTHR15427">
    <property type="entry name" value="EMILIN ELASTIN MICROFIBRIL INTERFACE-LOCATED PROTEIN ELASTIN MICROFIBRIL INTERFACER"/>
    <property type="match status" value="1"/>
</dbReference>
<evidence type="ECO:0000256" key="3">
    <source>
        <dbReference type="ARBA" id="ARBA00022729"/>
    </source>
</evidence>
<keyword evidence="5" id="KW-0176">Collagen</keyword>